<dbReference type="InterPro" id="IPR029058">
    <property type="entry name" value="AB_hydrolase_fold"/>
</dbReference>
<gene>
    <name evidence="3" type="ORF">KPL78_12945</name>
</gene>
<dbReference type="Pfam" id="PF00756">
    <property type="entry name" value="Esterase"/>
    <property type="match status" value="1"/>
</dbReference>
<dbReference type="InterPro" id="IPR000801">
    <property type="entry name" value="Esterase-like"/>
</dbReference>
<proteinExistence type="inferred from homology"/>
<organism evidence="3 4">
    <name type="scientific">Roseomonas alba</name>
    <dbReference type="NCBI Taxonomy" id="2846776"/>
    <lineage>
        <taxon>Bacteria</taxon>
        <taxon>Pseudomonadati</taxon>
        <taxon>Pseudomonadota</taxon>
        <taxon>Alphaproteobacteria</taxon>
        <taxon>Acetobacterales</taxon>
        <taxon>Roseomonadaceae</taxon>
        <taxon>Roseomonas</taxon>
    </lineage>
</organism>
<keyword evidence="4" id="KW-1185">Reference proteome</keyword>
<name>A0ABS7AC61_9PROT</name>
<comment type="caution">
    <text evidence="3">The sequence shown here is derived from an EMBL/GenBank/DDBJ whole genome shotgun (WGS) entry which is preliminary data.</text>
</comment>
<protein>
    <submittedName>
        <fullName evidence="3">Alpha/beta hydrolase</fullName>
    </submittedName>
</protein>
<dbReference type="Gene3D" id="3.40.50.1820">
    <property type="entry name" value="alpha/beta hydrolase"/>
    <property type="match status" value="1"/>
</dbReference>
<dbReference type="GO" id="GO:0016787">
    <property type="term" value="F:hydrolase activity"/>
    <property type="evidence" value="ECO:0007669"/>
    <property type="project" value="UniProtKB-KW"/>
</dbReference>
<keyword evidence="2 3" id="KW-0378">Hydrolase</keyword>
<comment type="similarity">
    <text evidence="1">Belongs to the esterase D family.</text>
</comment>
<evidence type="ECO:0000313" key="3">
    <source>
        <dbReference type="EMBL" id="MBW6398764.1"/>
    </source>
</evidence>
<dbReference type="EMBL" id="JAHYBZ010000004">
    <property type="protein sequence ID" value="MBW6398764.1"/>
    <property type="molecule type" value="Genomic_DNA"/>
</dbReference>
<dbReference type="SUPFAM" id="SSF53474">
    <property type="entry name" value="alpha/beta-Hydrolases"/>
    <property type="match status" value="1"/>
</dbReference>
<evidence type="ECO:0000313" key="4">
    <source>
        <dbReference type="Proteomes" id="UP001196565"/>
    </source>
</evidence>
<evidence type="ECO:0000256" key="2">
    <source>
        <dbReference type="ARBA" id="ARBA00022801"/>
    </source>
</evidence>
<reference evidence="3 4" key="1">
    <citation type="submission" date="2021-07" db="EMBL/GenBank/DDBJ databases">
        <authorList>
            <person name="So Y."/>
        </authorList>
    </citation>
    <scope>NUCLEOTIDE SEQUENCE [LARGE SCALE GENOMIC DNA]</scope>
    <source>
        <strain evidence="3 4">HJA6</strain>
    </source>
</reference>
<dbReference type="PANTHER" id="PTHR40841">
    <property type="entry name" value="SIDEROPHORE TRIACETYLFUSARININE C ESTERASE"/>
    <property type="match status" value="1"/>
</dbReference>
<evidence type="ECO:0000256" key="1">
    <source>
        <dbReference type="ARBA" id="ARBA00005622"/>
    </source>
</evidence>
<dbReference type="InterPro" id="IPR052558">
    <property type="entry name" value="Siderophore_Hydrolase_D"/>
</dbReference>
<dbReference type="Proteomes" id="UP001196565">
    <property type="component" value="Unassembled WGS sequence"/>
</dbReference>
<dbReference type="PANTHER" id="PTHR40841:SF2">
    <property type="entry name" value="SIDEROPHORE-DEGRADING ESTERASE (EUROFUNG)"/>
    <property type="match status" value="1"/>
</dbReference>
<sequence length="286" mass="29958">MTTATDVTIAGAQRFDLAGANGGAYRVMVAVPRGPIPAGGFPVLYHLDGNAVFASMVEALRIQAPRGPATGVAPGVIVGIGYSVDGPFDRNRRTFDYTPAADPATLGERPDGGAWTETGGADAFIEVLETQVKPLLAGLAPIDPARQALFGHSLGGLLALHLLLTRPEAFARIVAVSPSLWWNGGALLRDLEARHASLPANRARVMIAVGGEEEPPETPGEDPHAARRRSHRLITNARAFADRLPADVFRILPEENHGSAVHAALGPALRFALPAGPAPDLTGTRP</sequence>
<dbReference type="RefSeq" id="WP_219763372.1">
    <property type="nucleotide sequence ID" value="NZ_JAHYBZ010000004.1"/>
</dbReference>
<accession>A0ABS7AC61</accession>